<evidence type="ECO:0000313" key="20">
    <source>
        <dbReference type="Proteomes" id="UP000233837"/>
    </source>
</evidence>
<keyword evidence="6" id="KW-0028">Amino-acid biosynthesis</keyword>
<evidence type="ECO:0000256" key="5">
    <source>
        <dbReference type="ARBA" id="ARBA00009716"/>
    </source>
</evidence>
<evidence type="ECO:0000256" key="1">
    <source>
        <dbReference type="ARBA" id="ARBA00001917"/>
    </source>
</evidence>
<dbReference type="PANTHER" id="PTHR11938">
    <property type="entry name" value="FAD NADPH DEHYDROGENASE/OXIDOREDUCTASE"/>
    <property type="match status" value="1"/>
</dbReference>
<dbReference type="PANTHER" id="PTHR11938:SF133">
    <property type="entry name" value="GLUTAMATE SYNTHASE (NADH)"/>
    <property type="match status" value="1"/>
</dbReference>
<dbReference type="InterPro" id="IPR013785">
    <property type="entry name" value="Aldolase_TIM"/>
</dbReference>
<feature type="domain" description="Glutamate synthase" evidence="18">
    <location>
        <begin position="75"/>
        <end position="128"/>
    </location>
</feature>
<comment type="cofactor">
    <cofactor evidence="2">
        <name>[3Fe-4S] cluster</name>
        <dbReference type="ChEBI" id="CHEBI:21137"/>
    </cofactor>
</comment>
<evidence type="ECO:0000256" key="2">
    <source>
        <dbReference type="ARBA" id="ARBA00001927"/>
    </source>
</evidence>
<dbReference type="GO" id="GO:0019676">
    <property type="term" value="P:ammonia assimilation cycle"/>
    <property type="evidence" value="ECO:0007669"/>
    <property type="project" value="TreeGrafter"/>
</dbReference>
<evidence type="ECO:0000256" key="10">
    <source>
        <dbReference type="ARBA" id="ARBA00022962"/>
    </source>
</evidence>
<dbReference type="SUPFAM" id="SSF51395">
    <property type="entry name" value="FMN-linked oxidoreductases"/>
    <property type="match status" value="2"/>
</dbReference>
<keyword evidence="13" id="KW-0411">Iron-sulfur</keyword>
<keyword evidence="20" id="KW-1185">Reference proteome</keyword>
<evidence type="ECO:0000256" key="9">
    <source>
        <dbReference type="ARBA" id="ARBA00022723"/>
    </source>
</evidence>
<comment type="pathway">
    <text evidence="16">Amino-acid biosynthesis.</text>
</comment>
<evidence type="ECO:0000256" key="6">
    <source>
        <dbReference type="ARBA" id="ARBA00022605"/>
    </source>
</evidence>
<comment type="similarity">
    <text evidence="5">Belongs to the glutamate synthase family.</text>
</comment>
<dbReference type="STRING" id="906689.A0A2I0XF40"/>
<evidence type="ECO:0000256" key="3">
    <source>
        <dbReference type="ARBA" id="ARBA00004802"/>
    </source>
</evidence>
<keyword evidence="15" id="KW-0003">3Fe-4S</keyword>
<dbReference type="InterPro" id="IPR002932">
    <property type="entry name" value="Glu_synthdom"/>
</dbReference>
<evidence type="ECO:0000256" key="14">
    <source>
        <dbReference type="ARBA" id="ARBA00023164"/>
    </source>
</evidence>
<sequence length="202" mass="21701">MGREFHGEGGGMADHYKRSFGKDKWTIGGGGGRAEPWGTDHRRPQKDWENLDSFQPGGEYHGNNSEMSKLLHKAAREKVGKVEPASSIVQHFGTGGMSLGVISRETREAIVVAMNKLDRKSNFGEGGQGYVKLVAVARIGTIASGVVKVNADIIHVFGHNGGTGASPISSIKHAGGPWELGLMETHQKLIQNGLREDYPSSV</sequence>
<evidence type="ECO:0000256" key="8">
    <source>
        <dbReference type="ARBA" id="ARBA00022643"/>
    </source>
</evidence>
<evidence type="ECO:0000256" key="4">
    <source>
        <dbReference type="ARBA" id="ARBA00004909"/>
    </source>
</evidence>
<keyword evidence="9" id="KW-0479">Metal-binding</keyword>
<keyword evidence="8" id="KW-0288">FMN</keyword>
<comment type="pathway">
    <text evidence="4">Nitrogen metabolism.</text>
</comment>
<feature type="domain" description="Glutamate synthase" evidence="18">
    <location>
        <begin position="131"/>
        <end position="196"/>
    </location>
</feature>
<dbReference type="GO" id="GO:0051538">
    <property type="term" value="F:3 iron, 4 sulfur cluster binding"/>
    <property type="evidence" value="ECO:0007669"/>
    <property type="project" value="UniProtKB-KW"/>
</dbReference>
<keyword evidence="12" id="KW-0408">Iron</keyword>
<evidence type="ECO:0000256" key="7">
    <source>
        <dbReference type="ARBA" id="ARBA00022630"/>
    </source>
</evidence>
<protein>
    <submittedName>
        <fullName evidence="19">Ferredoxin-dependent glutamate synthase, chloroplastic</fullName>
    </submittedName>
</protein>
<evidence type="ECO:0000256" key="17">
    <source>
        <dbReference type="SAM" id="MobiDB-lite"/>
    </source>
</evidence>
<dbReference type="GO" id="GO:0015930">
    <property type="term" value="F:glutamate synthase activity"/>
    <property type="evidence" value="ECO:0007669"/>
    <property type="project" value="InterPro"/>
</dbReference>
<comment type="cofactor">
    <cofactor evidence="1">
        <name>FMN</name>
        <dbReference type="ChEBI" id="CHEBI:58210"/>
    </cofactor>
</comment>
<dbReference type="EMBL" id="KZ501944">
    <property type="protein sequence ID" value="PKU86515.1"/>
    <property type="molecule type" value="Genomic_DNA"/>
</dbReference>
<feature type="region of interest" description="Disordered" evidence="17">
    <location>
        <begin position="23"/>
        <end position="65"/>
    </location>
</feature>
<evidence type="ECO:0000256" key="12">
    <source>
        <dbReference type="ARBA" id="ARBA00023004"/>
    </source>
</evidence>
<evidence type="ECO:0000256" key="16">
    <source>
        <dbReference type="ARBA" id="ARBA00029440"/>
    </source>
</evidence>
<name>A0A2I0XF40_9ASPA</name>
<dbReference type="AlphaFoldDB" id="A0A2I0XF40"/>
<dbReference type="GO" id="GO:0006537">
    <property type="term" value="P:glutamate biosynthetic process"/>
    <property type="evidence" value="ECO:0007669"/>
    <property type="project" value="UniProtKB-KW"/>
</dbReference>
<reference evidence="19 20" key="1">
    <citation type="journal article" date="2016" name="Sci. Rep.">
        <title>The Dendrobium catenatum Lindl. genome sequence provides insights into polysaccharide synthase, floral development and adaptive evolution.</title>
        <authorList>
            <person name="Zhang G.Q."/>
            <person name="Xu Q."/>
            <person name="Bian C."/>
            <person name="Tsai W.C."/>
            <person name="Yeh C.M."/>
            <person name="Liu K.W."/>
            <person name="Yoshida K."/>
            <person name="Zhang L.S."/>
            <person name="Chang S.B."/>
            <person name="Chen F."/>
            <person name="Shi Y."/>
            <person name="Su Y.Y."/>
            <person name="Zhang Y.Q."/>
            <person name="Chen L.J."/>
            <person name="Yin Y."/>
            <person name="Lin M."/>
            <person name="Huang H."/>
            <person name="Deng H."/>
            <person name="Wang Z.W."/>
            <person name="Zhu S.L."/>
            <person name="Zhao X."/>
            <person name="Deng C."/>
            <person name="Niu S.C."/>
            <person name="Huang J."/>
            <person name="Wang M."/>
            <person name="Liu G.H."/>
            <person name="Yang H.J."/>
            <person name="Xiao X.J."/>
            <person name="Hsiao Y.Y."/>
            <person name="Wu W.L."/>
            <person name="Chen Y.Y."/>
            <person name="Mitsuda N."/>
            <person name="Ohme-Takagi M."/>
            <person name="Luo Y.B."/>
            <person name="Van de Peer Y."/>
            <person name="Liu Z.J."/>
        </authorList>
    </citation>
    <scope>NUCLEOTIDE SEQUENCE [LARGE SCALE GENOMIC DNA]</scope>
    <source>
        <tissue evidence="19">The whole plant</tissue>
    </source>
</reference>
<keyword evidence="7" id="KW-0285">Flavoprotein</keyword>
<accession>A0A2I0XF40</accession>
<proteinExistence type="inferred from homology"/>
<reference evidence="19 20" key="2">
    <citation type="journal article" date="2017" name="Nature">
        <title>The Apostasia genome and the evolution of orchids.</title>
        <authorList>
            <person name="Zhang G.Q."/>
            <person name="Liu K.W."/>
            <person name="Li Z."/>
            <person name="Lohaus R."/>
            <person name="Hsiao Y.Y."/>
            <person name="Niu S.C."/>
            <person name="Wang J.Y."/>
            <person name="Lin Y.C."/>
            <person name="Xu Q."/>
            <person name="Chen L.J."/>
            <person name="Yoshida K."/>
            <person name="Fujiwara S."/>
            <person name="Wang Z.W."/>
            <person name="Zhang Y.Q."/>
            <person name="Mitsuda N."/>
            <person name="Wang M."/>
            <person name="Liu G.H."/>
            <person name="Pecoraro L."/>
            <person name="Huang H.X."/>
            <person name="Xiao X.J."/>
            <person name="Lin M."/>
            <person name="Wu X.Y."/>
            <person name="Wu W.L."/>
            <person name="Chen Y.Y."/>
            <person name="Chang S.B."/>
            <person name="Sakamoto S."/>
            <person name="Ohme-Takagi M."/>
            <person name="Yagi M."/>
            <person name="Zeng S.J."/>
            <person name="Shen C.Y."/>
            <person name="Yeh C.M."/>
            <person name="Luo Y.B."/>
            <person name="Tsai W.C."/>
            <person name="Van de Peer Y."/>
            <person name="Liu Z.J."/>
        </authorList>
    </citation>
    <scope>NUCLEOTIDE SEQUENCE [LARGE SCALE GENOMIC DNA]</scope>
    <source>
        <tissue evidence="19">The whole plant</tissue>
    </source>
</reference>
<evidence type="ECO:0000313" key="19">
    <source>
        <dbReference type="EMBL" id="PKU86515.1"/>
    </source>
</evidence>
<gene>
    <name evidence="19" type="primary">GLU</name>
    <name evidence="19" type="ORF">MA16_Dca010551</name>
</gene>
<dbReference type="InterPro" id="IPR050711">
    <property type="entry name" value="ET-N_metabolism_enzyme"/>
</dbReference>
<organism evidence="19 20">
    <name type="scientific">Dendrobium catenatum</name>
    <dbReference type="NCBI Taxonomy" id="906689"/>
    <lineage>
        <taxon>Eukaryota</taxon>
        <taxon>Viridiplantae</taxon>
        <taxon>Streptophyta</taxon>
        <taxon>Embryophyta</taxon>
        <taxon>Tracheophyta</taxon>
        <taxon>Spermatophyta</taxon>
        <taxon>Magnoliopsida</taxon>
        <taxon>Liliopsida</taxon>
        <taxon>Asparagales</taxon>
        <taxon>Orchidaceae</taxon>
        <taxon>Epidendroideae</taxon>
        <taxon>Malaxideae</taxon>
        <taxon>Dendrobiinae</taxon>
        <taxon>Dendrobium</taxon>
    </lineage>
</organism>
<evidence type="ECO:0000259" key="18">
    <source>
        <dbReference type="Pfam" id="PF01645"/>
    </source>
</evidence>
<feature type="compositionally biased region" description="Basic and acidic residues" evidence="17">
    <location>
        <begin position="38"/>
        <end position="49"/>
    </location>
</feature>
<keyword evidence="14" id="KW-0314">Glutamate biosynthesis</keyword>
<keyword evidence="11" id="KW-0560">Oxidoreductase</keyword>
<dbReference type="GO" id="GO:0046872">
    <property type="term" value="F:metal ion binding"/>
    <property type="evidence" value="ECO:0007669"/>
    <property type="project" value="UniProtKB-KW"/>
</dbReference>
<dbReference type="Proteomes" id="UP000233837">
    <property type="component" value="Unassembled WGS sequence"/>
</dbReference>
<evidence type="ECO:0000256" key="15">
    <source>
        <dbReference type="ARBA" id="ARBA00023291"/>
    </source>
</evidence>
<keyword evidence="10" id="KW-0315">Glutamine amidotransferase</keyword>
<evidence type="ECO:0000256" key="13">
    <source>
        <dbReference type="ARBA" id="ARBA00023014"/>
    </source>
</evidence>
<dbReference type="Gene3D" id="3.20.20.70">
    <property type="entry name" value="Aldolase class I"/>
    <property type="match status" value="2"/>
</dbReference>
<dbReference type="Pfam" id="PF01645">
    <property type="entry name" value="Glu_synthase"/>
    <property type="match status" value="2"/>
</dbReference>
<comment type="pathway">
    <text evidence="3">Energy metabolism; nitrogen metabolism.</text>
</comment>
<evidence type="ECO:0000256" key="11">
    <source>
        <dbReference type="ARBA" id="ARBA00023002"/>
    </source>
</evidence>